<keyword evidence="1" id="KW-0472">Membrane</keyword>
<sequence>MSTLESPLEALAFEYASFGVFAVVNNVWTWIAVVTAAVSFWRIRVTTIGVGDGHACVLIEELTGSKSENESGRLEPKSITGPVKESVARVKETVTKTEVYVPQSITGPVKETVGARVKETVTKTEPLMYNDGVTKGKLTMYYEVDVDVDGERCVDGELMAVSYGGGLGNCGGEWWEKWERVVRMRNGDDGWYRYVDLTVINGNVVRLWDDTRASNGGRCLN</sequence>
<evidence type="ECO:0000313" key="3">
    <source>
        <dbReference type="Proteomes" id="UP000694240"/>
    </source>
</evidence>
<reference evidence="2 3" key="1">
    <citation type="submission" date="2020-12" db="EMBL/GenBank/DDBJ databases">
        <title>Concerted genomic and epigenomic changes stabilize Arabidopsis allopolyploids.</title>
        <authorList>
            <person name="Chen Z."/>
        </authorList>
    </citation>
    <scope>NUCLEOTIDE SEQUENCE [LARGE SCALE GENOMIC DNA]</scope>
    <source>
        <strain evidence="2">Allo738</strain>
        <tissue evidence="2">Leaf</tissue>
    </source>
</reference>
<keyword evidence="1" id="KW-1133">Transmembrane helix</keyword>
<organism evidence="2 3">
    <name type="scientific">Arabidopsis thaliana x Arabidopsis arenosa</name>
    <dbReference type="NCBI Taxonomy" id="1240361"/>
    <lineage>
        <taxon>Eukaryota</taxon>
        <taxon>Viridiplantae</taxon>
        <taxon>Streptophyta</taxon>
        <taxon>Embryophyta</taxon>
        <taxon>Tracheophyta</taxon>
        <taxon>Spermatophyta</taxon>
        <taxon>Magnoliopsida</taxon>
        <taxon>eudicotyledons</taxon>
        <taxon>Gunneridae</taxon>
        <taxon>Pentapetalae</taxon>
        <taxon>rosids</taxon>
        <taxon>malvids</taxon>
        <taxon>Brassicales</taxon>
        <taxon>Brassicaceae</taxon>
        <taxon>Camelineae</taxon>
        <taxon>Arabidopsis</taxon>
    </lineage>
</organism>
<dbReference type="EMBL" id="JAEFBK010000011">
    <property type="protein sequence ID" value="KAG7551392.1"/>
    <property type="molecule type" value="Genomic_DNA"/>
</dbReference>
<keyword evidence="1" id="KW-0812">Transmembrane</keyword>
<dbReference type="PANTHER" id="PTHR36369">
    <property type="entry name" value="TRANSMEMBRANE PROTEIN"/>
    <property type="match status" value="1"/>
</dbReference>
<dbReference type="PANTHER" id="PTHR36369:SF1">
    <property type="entry name" value="TRANSMEMBRANE PROTEIN"/>
    <property type="match status" value="1"/>
</dbReference>
<accession>A0A8T1YZ84</accession>
<gene>
    <name evidence="2" type="ORF">ISN45_Aa06g020690</name>
</gene>
<evidence type="ECO:0000313" key="2">
    <source>
        <dbReference type="EMBL" id="KAG7551392.1"/>
    </source>
</evidence>
<dbReference type="AlphaFoldDB" id="A0A8T1YZ84"/>
<dbReference type="Proteomes" id="UP000694240">
    <property type="component" value="Chromosome 11"/>
</dbReference>
<comment type="caution">
    <text evidence="2">The sequence shown here is derived from an EMBL/GenBank/DDBJ whole genome shotgun (WGS) entry which is preliminary data.</text>
</comment>
<evidence type="ECO:0008006" key="4">
    <source>
        <dbReference type="Google" id="ProtNLM"/>
    </source>
</evidence>
<proteinExistence type="predicted"/>
<keyword evidence="3" id="KW-1185">Reference proteome</keyword>
<protein>
    <recommendedName>
        <fullName evidence="4">Transmembrane protein</fullName>
    </recommendedName>
</protein>
<evidence type="ECO:0000256" key="1">
    <source>
        <dbReference type="SAM" id="Phobius"/>
    </source>
</evidence>
<feature type="transmembrane region" description="Helical" evidence="1">
    <location>
        <begin position="20"/>
        <end position="41"/>
    </location>
</feature>
<name>A0A8T1YZ84_9BRAS</name>